<evidence type="ECO:0000313" key="1">
    <source>
        <dbReference type="EMBL" id="UVF62343.1"/>
    </source>
</evidence>
<dbReference type="EMBL" id="ON649699">
    <property type="protein sequence ID" value="UVF62343.1"/>
    <property type="molecule type" value="Genomic_DNA"/>
</dbReference>
<proteinExistence type="predicted"/>
<keyword evidence="2" id="KW-1185">Reference proteome</keyword>
<evidence type="ECO:0000313" key="2">
    <source>
        <dbReference type="Proteomes" id="UP001156919"/>
    </source>
</evidence>
<dbReference type="Proteomes" id="UP001156919">
    <property type="component" value="Segment"/>
</dbReference>
<reference evidence="1 2" key="1">
    <citation type="submission" date="2022-05" db="EMBL/GenBank/DDBJ databases">
        <title>Diverse viruses of marine archaea discovered using metagenomics.</title>
        <authorList>
            <person name="Zhou Y."/>
        </authorList>
    </citation>
    <scope>NUCLEOTIDE SEQUENCE [LARGE SCALE GENOMIC DNA]</scope>
    <source>
        <strain evidence="1">YSH_462411</strain>
    </source>
</reference>
<accession>A0A976UAJ9</accession>
<name>A0A976UAJ9_9CAUD</name>
<organism evidence="1 2">
    <name type="scientific">Nitrososphaeria virus YSH_462411</name>
    <dbReference type="NCBI Taxonomy" id="3071321"/>
    <lineage>
        <taxon>Viruses</taxon>
        <taxon>Duplodnaviria</taxon>
        <taxon>Heunggongvirae</taxon>
        <taxon>Uroviricota</taxon>
        <taxon>Caudoviricetes</taxon>
        <taxon>Juravirales</taxon>
        <taxon>Yangangviridae</taxon>
        <taxon>Nohelivirus</taxon>
        <taxon>Nohelivirus yangshanense</taxon>
    </lineage>
</organism>
<sequence>MTGKARGRRTASGILGRNKDDINKLFNVRTRSKIVTPTQVTLPSGATNTGSQGNYLPLSGGVMQGPIGSLAFSRAIDTGDLDLTTDDNGDSINEMAIIFVSPETGTSDTLSTITISKGFPMGGRILLVGVSGNTIGISVSAATSGLTKGIMVDGGSDQELGSTEVIELFYDIVSDKFHIIGNYSQTQIIDGDTIVTVVDSVPQITVRLNNVLVSTWELDGSGNEVLTMEGAYLDMGGNDILDGVGGSEIGNATTPFTAVYTNKLNVFTEANTEAEIELYRDDSTPGDGDVVSRIDFQGENSASEKITYAGILAQAEDVTDATEDGSISFYTYSVGNTAVRFEINGDTKSLNVYGGWSLKSADTTEIGLQVTNGTLTVGSKGSIEAPYLAQTDTPTDGTLDGFFGNTDGCMGFWRDVDSDANSRGFVRMNSVWYYWFLANL</sequence>
<protein>
    <submittedName>
        <fullName evidence="1">Uncharacterized protein</fullName>
    </submittedName>
</protein>